<protein>
    <submittedName>
        <fullName evidence="6">Indoleamine 2,3-dioxygenase</fullName>
    </submittedName>
</protein>
<name>A0A8E2AUZ1_9APHY</name>
<evidence type="ECO:0000256" key="5">
    <source>
        <dbReference type="SAM" id="MobiDB-lite"/>
    </source>
</evidence>
<keyword evidence="7" id="KW-1185">Reference proteome</keyword>
<dbReference type="EMBL" id="KV722421">
    <property type="protein sequence ID" value="OCH89689.1"/>
    <property type="molecule type" value="Genomic_DNA"/>
</dbReference>
<dbReference type="AlphaFoldDB" id="A0A8E2AUZ1"/>
<gene>
    <name evidence="6" type="ORF">OBBRIDRAFT_794018</name>
</gene>
<evidence type="ECO:0000256" key="4">
    <source>
        <dbReference type="PIRSR" id="PIRSR600898-1"/>
    </source>
</evidence>
<proteinExistence type="inferred from homology"/>
<dbReference type="GO" id="GO:0020037">
    <property type="term" value="F:heme binding"/>
    <property type="evidence" value="ECO:0007669"/>
    <property type="project" value="InterPro"/>
</dbReference>
<reference evidence="6 7" key="1">
    <citation type="submission" date="2016-07" db="EMBL/GenBank/DDBJ databases">
        <title>Draft genome of the white-rot fungus Obba rivulosa 3A-2.</title>
        <authorList>
            <consortium name="DOE Joint Genome Institute"/>
            <person name="Miettinen O."/>
            <person name="Riley R."/>
            <person name="Acob R."/>
            <person name="Barry K."/>
            <person name="Cullen D."/>
            <person name="De Vries R."/>
            <person name="Hainaut M."/>
            <person name="Hatakka A."/>
            <person name="Henrissat B."/>
            <person name="Hilden K."/>
            <person name="Kuo R."/>
            <person name="Labutti K."/>
            <person name="Lipzen A."/>
            <person name="Makela M.R."/>
            <person name="Sandor L."/>
            <person name="Spatafora J.W."/>
            <person name="Grigoriev I.V."/>
            <person name="Hibbett D.S."/>
        </authorList>
    </citation>
    <scope>NUCLEOTIDE SEQUENCE [LARGE SCALE GENOMIC DNA]</scope>
    <source>
        <strain evidence="6 7">3A-2</strain>
    </source>
</reference>
<keyword evidence="2 4" id="KW-0479">Metal-binding</keyword>
<dbReference type="GO" id="GO:0046872">
    <property type="term" value="F:metal ion binding"/>
    <property type="evidence" value="ECO:0007669"/>
    <property type="project" value="UniProtKB-KW"/>
</dbReference>
<dbReference type="Proteomes" id="UP000250043">
    <property type="component" value="Unassembled WGS sequence"/>
</dbReference>
<keyword evidence="3 4" id="KW-0408">Iron</keyword>
<evidence type="ECO:0000313" key="7">
    <source>
        <dbReference type="Proteomes" id="UP000250043"/>
    </source>
</evidence>
<evidence type="ECO:0000256" key="2">
    <source>
        <dbReference type="ARBA" id="ARBA00022723"/>
    </source>
</evidence>
<evidence type="ECO:0000256" key="1">
    <source>
        <dbReference type="ARBA" id="ARBA00007119"/>
    </source>
</evidence>
<accession>A0A8E2AUZ1</accession>
<sequence length="478" mass="52940">MNFLPPDHFLSLPRPDHGFPVVGMPDTSTVAAHDFDVDPRTGFMPPQPPLTRLPAEWEPWEAALDEALASDLQVASKEGLTDADVVRAERWRACVGELPVLSTDGLSTSEFLLRRAHHVLAWIMHFYAHTTPLSAPEVRIPPPVTLPLLQVSAQLQLPPVLTYSDDVLYNWAFRTPPQSDAFRPPVPALDNLRCLTLFTGTRDEEEFYLASARIELRGVHALGLMRAMMDEAFVGDATALRRITALLHDLARVIGDLKTILGAVREGCDPQVFYDEIRPWFKGADSDPQKRRWIFEGMERDPSLKYPPELSGPSAGQSSLIHALDVFLGVDRYSHTNFPLTRPKPKTATPHPPAPTASFSSVPSPPAVPFLVRMQSYMPRHHRAFLRHLSSNPRPLRALVENSDNVTLREAYNAALTALKEFRDMHVRIVALYILGPSRKAAGPAGSTVGTGGTDAFKFVQGVRDQTAGARLREGDES</sequence>
<dbReference type="GO" id="GO:0005737">
    <property type="term" value="C:cytoplasm"/>
    <property type="evidence" value="ECO:0007669"/>
    <property type="project" value="TreeGrafter"/>
</dbReference>
<comment type="similarity">
    <text evidence="1">Belongs to the indoleamine 2,3-dioxygenase family.</text>
</comment>
<dbReference type="InterPro" id="IPR000898">
    <property type="entry name" value="Indolamine_dOase"/>
</dbReference>
<dbReference type="InterPro" id="IPR037217">
    <property type="entry name" value="Trp/Indoleamine_2_3_dOase-like"/>
</dbReference>
<dbReference type="GO" id="GO:0019441">
    <property type="term" value="P:L-tryptophan catabolic process to kynurenine"/>
    <property type="evidence" value="ECO:0007669"/>
    <property type="project" value="InterPro"/>
</dbReference>
<feature type="binding site" description="proximal binding residue" evidence="4">
    <location>
        <position position="426"/>
    </location>
    <ligand>
        <name>heme b</name>
        <dbReference type="ChEBI" id="CHEBI:60344"/>
    </ligand>
    <ligandPart>
        <name>Fe</name>
        <dbReference type="ChEBI" id="CHEBI:18248"/>
    </ligandPart>
</feature>
<keyword evidence="6" id="KW-0223">Dioxygenase</keyword>
<dbReference type="SUPFAM" id="SSF140959">
    <property type="entry name" value="Indolic compounds 2,3-dioxygenase-like"/>
    <property type="match status" value="1"/>
</dbReference>
<feature type="region of interest" description="Disordered" evidence="5">
    <location>
        <begin position="340"/>
        <end position="361"/>
    </location>
</feature>
<dbReference type="PANTHER" id="PTHR28657">
    <property type="entry name" value="INDOLEAMINE 2,3-DIOXYGENASE"/>
    <property type="match status" value="1"/>
</dbReference>
<evidence type="ECO:0000313" key="6">
    <source>
        <dbReference type="EMBL" id="OCH89689.1"/>
    </source>
</evidence>
<keyword evidence="4" id="KW-0349">Heme</keyword>
<evidence type="ECO:0000256" key="3">
    <source>
        <dbReference type="ARBA" id="ARBA00023004"/>
    </source>
</evidence>
<dbReference type="GO" id="GO:0034354">
    <property type="term" value="P:'de novo' NAD+ biosynthetic process from L-tryptophan"/>
    <property type="evidence" value="ECO:0007669"/>
    <property type="project" value="TreeGrafter"/>
</dbReference>
<dbReference type="Gene3D" id="1.20.58.480">
    <property type="match status" value="1"/>
</dbReference>
<organism evidence="6 7">
    <name type="scientific">Obba rivulosa</name>
    <dbReference type="NCBI Taxonomy" id="1052685"/>
    <lineage>
        <taxon>Eukaryota</taxon>
        <taxon>Fungi</taxon>
        <taxon>Dikarya</taxon>
        <taxon>Basidiomycota</taxon>
        <taxon>Agaricomycotina</taxon>
        <taxon>Agaricomycetes</taxon>
        <taxon>Polyporales</taxon>
        <taxon>Gelatoporiaceae</taxon>
        <taxon>Obba</taxon>
    </lineage>
</organism>
<dbReference type="Pfam" id="PF01231">
    <property type="entry name" value="IDO"/>
    <property type="match status" value="1"/>
</dbReference>
<dbReference type="PANTHER" id="PTHR28657:SF5">
    <property type="entry name" value="INDOLEAMINE 2,3-DIOXYGENASE"/>
    <property type="match status" value="1"/>
</dbReference>
<dbReference type="OrthoDB" id="540174at2759"/>
<dbReference type="GO" id="GO:0033754">
    <property type="term" value="F:indoleamine 2,3-dioxygenase activity"/>
    <property type="evidence" value="ECO:0007669"/>
    <property type="project" value="TreeGrafter"/>
</dbReference>
<keyword evidence="6" id="KW-0560">Oxidoreductase</keyword>